<gene>
    <name evidence="1" type="ORF">B4V02_01485</name>
</gene>
<dbReference type="EMBL" id="CP020028">
    <property type="protein sequence ID" value="ASR45470.1"/>
    <property type="molecule type" value="Genomic_DNA"/>
</dbReference>
<evidence type="ECO:0000313" key="1">
    <source>
        <dbReference type="EMBL" id="ASR45470.1"/>
    </source>
</evidence>
<accession>A0A222WGH7</accession>
<reference evidence="1 2" key="1">
    <citation type="submission" date="2017-03" db="EMBL/GenBank/DDBJ databases">
        <title>Complete genome sequence of Paenibacillus Kribbensis producing bioflocculants.</title>
        <authorList>
            <person name="Lee H.-G."/>
            <person name="Oh H.-M."/>
        </authorList>
    </citation>
    <scope>NUCLEOTIDE SEQUENCE [LARGE SCALE GENOMIC DNA]</scope>
    <source>
        <strain evidence="1 2">AM49</strain>
    </source>
</reference>
<protein>
    <submittedName>
        <fullName evidence="1">Uncharacterized protein</fullName>
    </submittedName>
</protein>
<proteinExistence type="predicted"/>
<organism evidence="1 2">
    <name type="scientific">Paenibacillus kribbensis</name>
    <dbReference type="NCBI Taxonomy" id="172713"/>
    <lineage>
        <taxon>Bacteria</taxon>
        <taxon>Bacillati</taxon>
        <taxon>Bacillota</taxon>
        <taxon>Bacilli</taxon>
        <taxon>Bacillales</taxon>
        <taxon>Paenibacillaceae</taxon>
        <taxon>Paenibacillus</taxon>
    </lineage>
</organism>
<dbReference type="KEGG" id="pkb:B4V02_01485"/>
<dbReference type="AlphaFoldDB" id="A0A222WGH7"/>
<dbReference type="OrthoDB" id="2878419at2"/>
<evidence type="ECO:0000313" key="2">
    <source>
        <dbReference type="Proteomes" id="UP000214666"/>
    </source>
</evidence>
<dbReference type="Proteomes" id="UP000214666">
    <property type="component" value="Chromosome"/>
</dbReference>
<keyword evidence="2" id="KW-1185">Reference proteome</keyword>
<dbReference type="STRING" id="172713.GCA_001705305_02825"/>
<sequence length="111" mass="13032">MAQQETWLIKHAVTGRSFADSRKQVFDCRLETTDGLFCFTLQELPRETAEAIVRYSGELNVFRFVTPEDKSIVKHWYYVTPESVKYNDQTGELTLEADSKIEYHPEEYWGD</sequence>
<dbReference type="RefSeq" id="WP_007432857.1">
    <property type="nucleotide sequence ID" value="NZ_CP020028.1"/>
</dbReference>
<name>A0A222WGH7_9BACL</name>